<feature type="transmembrane region" description="Helical" evidence="7">
    <location>
        <begin position="340"/>
        <end position="360"/>
    </location>
</feature>
<evidence type="ECO:0000256" key="3">
    <source>
        <dbReference type="ARBA" id="ARBA00022692"/>
    </source>
</evidence>
<dbReference type="Pfam" id="PF07690">
    <property type="entry name" value="MFS_1"/>
    <property type="match status" value="1"/>
</dbReference>
<dbReference type="SUPFAM" id="SSF103473">
    <property type="entry name" value="MFS general substrate transporter"/>
    <property type="match status" value="1"/>
</dbReference>
<evidence type="ECO:0000313" key="10">
    <source>
        <dbReference type="Proteomes" id="UP000589036"/>
    </source>
</evidence>
<feature type="transmembrane region" description="Helical" evidence="7">
    <location>
        <begin position="30"/>
        <end position="50"/>
    </location>
</feature>
<dbReference type="PROSITE" id="PS50850">
    <property type="entry name" value="MFS"/>
    <property type="match status" value="1"/>
</dbReference>
<keyword evidence="4 7" id="KW-1133">Transmembrane helix</keyword>
<dbReference type="InterPro" id="IPR020846">
    <property type="entry name" value="MFS_dom"/>
</dbReference>
<keyword evidence="5 7" id="KW-0472">Membrane</keyword>
<dbReference type="InterPro" id="IPR036259">
    <property type="entry name" value="MFS_trans_sf"/>
</dbReference>
<dbReference type="Gene3D" id="1.20.1250.20">
    <property type="entry name" value="MFS general substrate transporter like domains"/>
    <property type="match status" value="1"/>
</dbReference>
<sequence>MTGVNRRNRSATDRPKWGAPPSAGISARDAAPFGWAPLVVLFLVGIVDRLEASVISGVLPQIQAEWGVSDTLAGAIPTAAAIAGAIVVLPAGYVADRYNRTAVIAVVVALWSIITLGSAAALGFAMFFATRVLLGAAENIDNPAGSSLLADYYPPLTRAKVFGWVRLTHYAGMALGVMVGGVVGQFFGWRGAFLFMVVPGLVVAVLCWRLREPARGFLDRVVARGSDERVPVPNGPGSGARADAAGLRSRMRGLDFRGQIREVSAIPTLRLVSLGLTALTLGLGGIFYWMASLFQRGFGLEPGPAGLFSGMIGLIGVVGGAVFGGWLGGRWHGTRPGGRILAGGGGLLLGSLLLGCTLAVDDLLLFSLGLLASNFLSAIAIPNLMACIADVIGAASRGIGFAGLQFLIVLGAAAGPLVVGAVSDAMGSLLGAMYALIVPMLIGAVLVLWARRHFEADAGRVLDRARSETAE</sequence>
<reference evidence="9 10" key="1">
    <citation type="submission" date="2020-07" db="EMBL/GenBank/DDBJ databases">
        <title>Sequencing the genomes of 1000 actinobacteria strains.</title>
        <authorList>
            <person name="Klenk H.-P."/>
        </authorList>
    </citation>
    <scope>NUCLEOTIDE SEQUENCE [LARGE SCALE GENOMIC DNA]</scope>
    <source>
        <strain evidence="9 10">CXB654</strain>
    </source>
</reference>
<comment type="subcellular location">
    <subcellularLocation>
        <location evidence="1">Cell membrane</location>
        <topology evidence="1">Multi-pass membrane protein</topology>
    </subcellularLocation>
</comment>
<evidence type="ECO:0000256" key="1">
    <source>
        <dbReference type="ARBA" id="ARBA00004651"/>
    </source>
</evidence>
<dbReference type="GO" id="GO:0022857">
    <property type="term" value="F:transmembrane transporter activity"/>
    <property type="evidence" value="ECO:0007669"/>
    <property type="project" value="InterPro"/>
</dbReference>
<keyword evidence="2" id="KW-0813">Transport</keyword>
<dbReference type="InterPro" id="IPR044770">
    <property type="entry name" value="MFS_spinster-like"/>
</dbReference>
<evidence type="ECO:0000256" key="2">
    <source>
        <dbReference type="ARBA" id="ARBA00022448"/>
    </source>
</evidence>
<feature type="transmembrane region" description="Helical" evidence="7">
    <location>
        <begin position="271"/>
        <end position="291"/>
    </location>
</feature>
<name>A0A852TTR2_9ACTN</name>
<dbReference type="PANTHER" id="PTHR23505:SF79">
    <property type="entry name" value="PROTEIN SPINSTER"/>
    <property type="match status" value="1"/>
</dbReference>
<evidence type="ECO:0000256" key="6">
    <source>
        <dbReference type="SAM" id="MobiDB-lite"/>
    </source>
</evidence>
<feature type="transmembrane region" description="Helical" evidence="7">
    <location>
        <begin position="101"/>
        <end position="129"/>
    </location>
</feature>
<evidence type="ECO:0000259" key="8">
    <source>
        <dbReference type="PROSITE" id="PS50850"/>
    </source>
</evidence>
<proteinExistence type="predicted"/>
<dbReference type="PANTHER" id="PTHR23505">
    <property type="entry name" value="SPINSTER"/>
    <property type="match status" value="1"/>
</dbReference>
<evidence type="ECO:0000256" key="4">
    <source>
        <dbReference type="ARBA" id="ARBA00022989"/>
    </source>
</evidence>
<feature type="region of interest" description="Disordered" evidence="6">
    <location>
        <begin position="1"/>
        <end position="23"/>
    </location>
</feature>
<feature type="transmembrane region" description="Helical" evidence="7">
    <location>
        <begin position="401"/>
        <end position="423"/>
    </location>
</feature>
<dbReference type="RefSeq" id="WP_179641570.1">
    <property type="nucleotide sequence ID" value="NZ_BAAAYY010000011.1"/>
</dbReference>
<feature type="domain" description="Major facilitator superfamily (MFS) profile" evidence="8">
    <location>
        <begin position="37"/>
        <end position="455"/>
    </location>
</feature>
<accession>A0A852TTR2</accession>
<keyword evidence="10" id="KW-1185">Reference proteome</keyword>
<feature type="transmembrane region" description="Helical" evidence="7">
    <location>
        <begin position="71"/>
        <end position="95"/>
    </location>
</feature>
<evidence type="ECO:0000313" key="9">
    <source>
        <dbReference type="EMBL" id="NYE45330.1"/>
    </source>
</evidence>
<evidence type="ECO:0000256" key="5">
    <source>
        <dbReference type="ARBA" id="ARBA00023136"/>
    </source>
</evidence>
<dbReference type="InterPro" id="IPR011701">
    <property type="entry name" value="MFS"/>
</dbReference>
<comment type="caution">
    <text evidence="9">The sequence shown here is derived from an EMBL/GenBank/DDBJ whole genome shotgun (WGS) entry which is preliminary data.</text>
</comment>
<keyword evidence="3 7" id="KW-0812">Transmembrane</keyword>
<feature type="transmembrane region" description="Helical" evidence="7">
    <location>
        <begin position="366"/>
        <end position="389"/>
    </location>
</feature>
<gene>
    <name evidence="9" type="ORF">HDA32_000450</name>
</gene>
<feature type="transmembrane region" description="Helical" evidence="7">
    <location>
        <begin position="429"/>
        <end position="450"/>
    </location>
</feature>
<feature type="transmembrane region" description="Helical" evidence="7">
    <location>
        <begin position="303"/>
        <end position="328"/>
    </location>
</feature>
<feature type="transmembrane region" description="Helical" evidence="7">
    <location>
        <begin position="193"/>
        <end position="210"/>
    </location>
</feature>
<dbReference type="Proteomes" id="UP000589036">
    <property type="component" value="Unassembled WGS sequence"/>
</dbReference>
<dbReference type="EMBL" id="JACCCC010000001">
    <property type="protein sequence ID" value="NYE45330.1"/>
    <property type="molecule type" value="Genomic_DNA"/>
</dbReference>
<dbReference type="AlphaFoldDB" id="A0A852TTR2"/>
<protein>
    <submittedName>
        <fullName evidence="9">MFS family permease</fullName>
    </submittedName>
</protein>
<organism evidence="9 10">
    <name type="scientific">Spinactinospora alkalitolerans</name>
    <dbReference type="NCBI Taxonomy" id="687207"/>
    <lineage>
        <taxon>Bacteria</taxon>
        <taxon>Bacillati</taxon>
        <taxon>Actinomycetota</taxon>
        <taxon>Actinomycetes</taxon>
        <taxon>Streptosporangiales</taxon>
        <taxon>Nocardiopsidaceae</taxon>
        <taxon>Spinactinospora</taxon>
    </lineage>
</organism>
<dbReference type="GO" id="GO:0005886">
    <property type="term" value="C:plasma membrane"/>
    <property type="evidence" value="ECO:0007669"/>
    <property type="project" value="UniProtKB-SubCell"/>
</dbReference>
<evidence type="ECO:0000256" key="7">
    <source>
        <dbReference type="SAM" id="Phobius"/>
    </source>
</evidence>